<dbReference type="PANTHER" id="PTHR10947:SF0">
    <property type="entry name" value="PHENYLALANINE--TRNA LIGASE BETA SUBUNIT"/>
    <property type="match status" value="1"/>
</dbReference>
<name>A0ABD1CPJ0_CULPP</name>
<dbReference type="Pfam" id="PF18262">
    <property type="entry name" value="PhetRS_B1"/>
    <property type="match status" value="1"/>
</dbReference>
<dbReference type="EMBL" id="JBEHCU010010368">
    <property type="protein sequence ID" value="KAL1378329.1"/>
    <property type="molecule type" value="Genomic_DNA"/>
</dbReference>
<feature type="domain" description="Phenylalanine--tRNA ligase beta subunit B1" evidence="1">
    <location>
        <begin position="92"/>
        <end position="122"/>
    </location>
</feature>
<evidence type="ECO:0000313" key="3">
    <source>
        <dbReference type="Proteomes" id="UP001562425"/>
    </source>
</evidence>
<dbReference type="InterPro" id="IPR020825">
    <property type="entry name" value="Phe-tRNA_synthase-like_B3/B4"/>
</dbReference>
<dbReference type="AlphaFoldDB" id="A0ABD1CPJ0"/>
<dbReference type="InterPro" id="IPR045060">
    <property type="entry name" value="Phe-tRNA-ligase_IIc_bsu"/>
</dbReference>
<proteinExistence type="predicted"/>
<dbReference type="InterPro" id="IPR040659">
    <property type="entry name" value="PhetRS_B1"/>
</dbReference>
<reference evidence="2 3" key="1">
    <citation type="submission" date="2024-05" db="EMBL/GenBank/DDBJ databases">
        <title>Culex pipiens pipiens assembly and annotation.</title>
        <authorList>
            <person name="Alout H."/>
            <person name="Durand T."/>
        </authorList>
    </citation>
    <scope>NUCLEOTIDE SEQUENCE [LARGE SCALE GENOMIC DNA]</scope>
    <source>
        <strain evidence="2">HA-2024</strain>
        <tissue evidence="2">Whole body</tissue>
    </source>
</reference>
<dbReference type="PANTHER" id="PTHR10947">
    <property type="entry name" value="PHENYLALANYL-TRNA SYNTHETASE BETA CHAIN AND LEUCINE-RICH REPEAT-CONTAINING PROTEIN 47"/>
    <property type="match status" value="1"/>
</dbReference>
<evidence type="ECO:0000259" key="1">
    <source>
        <dbReference type="Pfam" id="PF18262"/>
    </source>
</evidence>
<gene>
    <name evidence="2" type="ORF">pipiens_001482</name>
</gene>
<keyword evidence="3" id="KW-1185">Reference proteome</keyword>
<sequence length="235" mass="26832">MSRAPTFLDELQERLDEQRRTNFMNINVLLEDYLEIYQKSDLFNPATATYRTFKVEPDKMRMWTALKNGLRIHKFQLITVGPGEMITKEQGAVDASEDVIDEIDIPANRYDLLCLERLVQGLQNICRKLALVAIGTHELDTLMGPFTYDVKAPKDIKATPTSASTKVLTEDVANAYRYNRIPKTLPATMHLARQYPLNKLTEQLREQIAQAGFTENLAFTLPSRNDIAVKLNQNI</sequence>
<dbReference type="Proteomes" id="UP001562425">
    <property type="component" value="Unassembled WGS sequence"/>
</dbReference>
<protein>
    <recommendedName>
        <fullName evidence="1">Phenylalanine--tRNA ligase beta subunit B1 domain-containing protein</fullName>
    </recommendedName>
</protein>
<dbReference type="Gene3D" id="3.30.56.10">
    <property type="match status" value="1"/>
</dbReference>
<dbReference type="Gene3D" id="3.50.40.10">
    <property type="entry name" value="Phenylalanyl-trna Synthetase, Chain B, domain 3"/>
    <property type="match status" value="1"/>
</dbReference>
<accession>A0ABD1CPJ0</accession>
<evidence type="ECO:0000313" key="2">
    <source>
        <dbReference type="EMBL" id="KAL1378329.1"/>
    </source>
</evidence>
<organism evidence="2 3">
    <name type="scientific">Culex pipiens pipiens</name>
    <name type="common">Northern house mosquito</name>
    <dbReference type="NCBI Taxonomy" id="38569"/>
    <lineage>
        <taxon>Eukaryota</taxon>
        <taxon>Metazoa</taxon>
        <taxon>Ecdysozoa</taxon>
        <taxon>Arthropoda</taxon>
        <taxon>Hexapoda</taxon>
        <taxon>Insecta</taxon>
        <taxon>Pterygota</taxon>
        <taxon>Neoptera</taxon>
        <taxon>Endopterygota</taxon>
        <taxon>Diptera</taxon>
        <taxon>Nematocera</taxon>
        <taxon>Culicoidea</taxon>
        <taxon>Culicidae</taxon>
        <taxon>Culicinae</taxon>
        <taxon>Culicini</taxon>
        <taxon>Culex</taxon>
        <taxon>Culex</taxon>
    </lineage>
</organism>
<comment type="caution">
    <text evidence="2">The sequence shown here is derived from an EMBL/GenBank/DDBJ whole genome shotgun (WGS) entry which is preliminary data.</text>
</comment>